<name>H5TGZ5_GORO1</name>
<evidence type="ECO:0000313" key="1">
    <source>
        <dbReference type="EMBL" id="GAB32753.1"/>
    </source>
</evidence>
<dbReference type="RefSeq" id="WP_007237017.1">
    <property type="nucleotide sequence ID" value="NZ_BAFB01000025.1"/>
</dbReference>
<dbReference type="EMBL" id="BAFB01000025">
    <property type="protein sequence ID" value="GAB32753.1"/>
    <property type="molecule type" value="Genomic_DNA"/>
</dbReference>
<reference evidence="1" key="1">
    <citation type="submission" date="2012-02" db="EMBL/GenBank/DDBJ databases">
        <title>Whole genome shotgun sequence of Gordonia otitidis NBRC 100426.</title>
        <authorList>
            <person name="Yoshida I."/>
            <person name="Hosoyama A."/>
            <person name="Tsuchikane K."/>
            <person name="Katsumata H."/>
            <person name="Yamazaki S."/>
            <person name="Fujita N."/>
        </authorList>
    </citation>
    <scope>NUCLEOTIDE SEQUENCE [LARGE SCALE GENOMIC DNA]</scope>
    <source>
        <strain evidence="1">NBRC 100426</strain>
    </source>
</reference>
<dbReference type="STRING" id="1108044.GOOTI_025_00330"/>
<comment type="caution">
    <text evidence="1">The sequence shown here is derived from an EMBL/GenBank/DDBJ whole genome shotgun (WGS) entry which is preliminary data.</text>
</comment>
<accession>H5TGZ5</accession>
<proteinExistence type="predicted"/>
<protein>
    <submittedName>
        <fullName evidence="1">Uncharacterized protein</fullName>
    </submittedName>
</protein>
<keyword evidence="2" id="KW-1185">Reference proteome</keyword>
<dbReference type="Proteomes" id="UP000005038">
    <property type="component" value="Unassembled WGS sequence"/>
</dbReference>
<dbReference type="AlphaFoldDB" id="H5TGZ5"/>
<evidence type="ECO:0000313" key="2">
    <source>
        <dbReference type="Proteomes" id="UP000005038"/>
    </source>
</evidence>
<gene>
    <name evidence="1" type="ORF">GOOTI_025_00330</name>
</gene>
<sequence length="50" mass="5217">MTSMKEPRPAHEQGAGGRLASAYDGGALVYDAVGEVWLPPETIELTDATG</sequence>
<organism evidence="1 2">
    <name type="scientific">Gordonia otitidis (strain DSM 44809 / CCUG 52243 / JCM 12355 / NBRC 100426 / IFM 10032)</name>
    <dbReference type="NCBI Taxonomy" id="1108044"/>
    <lineage>
        <taxon>Bacteria</taxon>
        <taxon>Bacillati</taxon>
        <taxon>Actinomycetota</taxon>
        <taxon>Actinomycetes</taxon>
        <taxon>Mycobacteriales</taxon>
        <taxon>Gordoniaceae</taxon>
        <taxon>Gordonia</taxon>
    </lineage>
</organism>